<accession>A0A4R2GHA7</accession>
<evidence type="ECO:0000256" key="1">
    <source>
        <dbReference type="SAM" id="Coils"/>
    </source>
</evidence>
<organism evidence="2 3">
    <name type="scientific">Camelimonas lactis</name>
    <dbReference type="NCBI Taxonomy" id="659006"/>
    <lineage>
        <taxon>Bacteria</taxon>
        <taxon>Pseudomonadati</taxon>
        <taxon>Pseudomonadota</taxon>
        <taxon>Alphaproteobacteria</taxon>
        <taxon>Hyphomicrobiales</taxon>
        <taxon>Chelatococcaceae</taxon>
        <taxon>Camelimonas</taxon>
    </lineage>
</organism>
<comment type="caution">
    <text evidence="2">The sequence shown here is derived from an EMBL/GenBank/DDBJ whole genome shotgun (WGS) entry which is preliminary data.</text>
</comment>
<evidence type="ECO:0000313" key="2">
    <source>
        <dbReference type="EMBL" id="TCO07561.1"/>
    </source>
</evidence>
<protein>
    <submittedName>
        <fullName evidence="2">Uncharacterized protein</fullName>
    </submittedName>
</protein>
<keyword evidence="3" id="KW-1185">Reference proteome</keyword>
<keyword evidence="1" id="KW-0175">Coiled coil</keyword>
<proteinExistence type="predicted"/>
<feature type="coiled-coil region" evidence="1">
    <location>
        <begin position="14"/>
        <end position="48"/>
    </location>
</feature>
<evidence type="ECO:0000313" key="3">
    <source>
        <dbReference type="Proteomes" id="UP000294881"/>
    </source>
</evidence>
<dbReference type="OrthoDB" id="8432779at2"/>
<name>A0A4R2GHA7_9HYPH</name>
<reference evidence="2 3" key="1">
    <citation type="submission" date="2019-03" db="EMBL/GenBank/DDBJ databases">
        <title>Genomic Encyclopedia of Type Strains, Phase IV (KMG-IV): sequencing the most valuable type-strain genomes for metagenomic binning, comparative biology and taxonomic classification.</title>
        <authorList>
            <person name="Goeker M."/>
        </authorList>
    </citation>
    <scope>NUCLEOTIDE SEQUENCE [LARGE SCALE GENOMIC DNA]</scope>
    <source>
        <strain evidence="2 3">DSM 22958</strain>
    </source>
</reference>
<sequence length="306" mass="33213">MGLKNKVADLLGLAKKSTSTAAELQSALESAKADAEAKAAELLAAEEAYAGALVDPDEAASARADEARSAARRASDRATALVELIETKLADATAREAEAARQARYDAAKTASEKASTELMKIYPKAAAQIREAFMAVARAEAAVQEVNQDLPEGAERLHGPETRLTLTPGVEREDVSADDVELWCINGDRSRVLPADEQRRVRRIEGDRAVYDWPAGPSGLTVIRRKFRKEVFYPHRSPEWTKSPLSIAILPALDGGPDVWNASGQRGADTLRSIAELDRRAAAWAERTPVERQLQTELIPIEDGH</sequence>
<dbReference type="EMBL" id="SLWL01000031">
    <property type="protein sequence ID" value="TCO07561.1"/>
    <property type="molecule type" value="Genomic_DNA"/>
</dbReference>
<dbReference type="RefSeq" id="WP_132010877.1">
    <property type="nucleotide sequence ID" value="NZ_JBHUNN010000002.1"/>
</dbReference>
<gene>
    <name evidence="2" type="ORF">EV666_13118</name>
</gene>
<dbReference type="AlphaFoldDB" id="A0A4R2GHA7"/>
<dbReference type="Proteomes" id="UP000294881">
    <property type="component" value="Unassembled WGS sequence"/>
</dbReference>